<feature type="domain" description="CCHC-type" evidence="3">
    <location>
        <begin position="406"/>
        <end position="421"/>
    </location>
</feature>
<dbReference type="EMBL" id="JBJXBP010000004">
    <property type="protein sequence ID" value="KAL3832856.1"/>
    <property type="molecule type" value="Genomic_DNA"/>
</dbReference>
<evidence type="ECO:0000259" key="3">
    <source>
        <dbReference type="PROSITE" id="PS50158"/>
    </source>
</evidence>
<feature type="region of interest" description="Disordered" evidence="2">
    <location>
        <begin position="110"/>
        <end position="153"/>
    </location>
</feature>
<keyword evidence="5" id="KW-1185">Reference proteome</keyword>
<dbReference type="PANTHER" id="PTHR47592">
    <property type="entry name" value="PBF68 PROTEIN"/>
    <property type="match status" value="1"/>
</dbReference>
<dbReference type="InterPro" id="IPR003173">
    <property type="entry name" value="PC4_C"/>
</dbReference>
<evidence type="ECO:0000313" key="5">
    <source>
        <dbReference type="Proteomes" id="UP001634393"/>
    </source>
</evidence>
<protein>
    <recommendedName>
        <fullName evidence="3">CCHC-type domain-containing protein</fullName>
    </recommendedName>
</protein>
<keyword evidence="1" id="KW-0862">Zinc</keyword>
<dbReference type="PANTHER" id="PTHR47592:SF6">
    <property type="entry name" value="PBF68 PROTEIN"/>
    <property type="match status" value="1"/>
</dbReference>
<dbReference type="Pfam" id="PF02229">
    <property type="entry name" value="PC4"/>
    <property type="match status" value="1"/>
</dbReference>
<evidence type="ECO:0000313" key="4">
    <source>
        <dbReference type="EMBL" id="KAL3832856.1"/>
    </source>
</evidence>
<dbReference type="SMART" id="SM00343">
    <property type="entry name" value="ZnF_C2HC"/>
    <property type="match status" value="1"/>
</dbReference>
<dbReference type="PROSITE" id="PS50158">
    <property type="entry name" value="ZF_CCHC"/>
    <property type="match status" value="1"/>
</dbReference>
<dbReference type="SUPFAM" id="SSF54447">
    <property type="entry name" value="ssDNA-binding transcriptional regulator domain"/>
    <property type="match status" value="1"/>
</dbReference>
<evidence type="ECO:0000256" key="1">
    <source>
        <dbReference type="PROSITE-ProRule" id="PRU00047"/>
    </source>
</evidence>
<proteinExistence type="predicted"/>
<reference evidence="4 5" key="1">
    <citation type="submission" date="2024-12" db="EMBL/GenBank/DDBJ databases">
        <title>The unique morphological basis and parallel evolutionary history of personate flowers in Penstemon.</title>
        <authorList>
            <person name="Depatie T.H."/>
            <person name="Wessinger C.A."/>
        </authorList>
    </citation>
    <scope>NUCLEOTIDE SEQUENCE [LARGE SCALE GENOMIC DNA]</scope>
    <source>
        <strain evidence="4">WTNN_2</strain>
        <tissue evidence="4">Leaf</tissue>
    </source>
</reference>
<dbReference type="AlphaFoldDB" id="A0ABD3T8A9"/>
<evidence type="ECO:0000256" key="2">
    <source>
        <dbReference type="SAM" id="MobiDB-lite"/>
    </source>
</evidence>
<feature type="compositionally biased region" description="Polar residues" evidence="2">
    <location>
        <begin position="110"/>
        <end position="133"/>
    </location>
</feature>
<dbReference type="GO" id="GO:0008270">
    <property type="term" value="F:zinc ion binding"/>
    <property type="evidence" value="ECO:0007669"/>
    <property type="project" value="UniProtKB-KW"/>
</dbReference>
<gene>
    <name evidence="4" type="ORF">ACJIZ3_007592</name>
</gene>
<dbReference type="Pfam" id="PF14223">
    <property type="entry name" value="Retrotran_gag_2"/>
    <property type="match status" value="1"/>
</dbReference>
<feature type="compositionally biased region" description="Basic and acidic residues" evidence="2">
    <location>
        <begin position="134"/>
        <end position="152"/>
    </location>
</feature>
<sequence length="451" mass="51616">MVTIHDFNGTNMVSIRDFYKKEGKMHPSRGVNSGITLPPNQWSSFRNSFPSIQEAISKLESRARFEAVAKQSVETVAKQSEAAANSVAASAAEISQIEAVSSDFTNTVRSPINKNHTEANTSKCVTAPNSQEHTSADRKQEEMTTSNSHEEIAAGIKPTESDICTLAPEFPNPGKFHYTPDLTHAIQLIPIQPSRFDGRNYHSWRLHMEMFLNQLNLSYVLFEPCPSISSNPEASLNEKVQVQSATQRWIKDDYMCRDNILKSLCDSLFQSYSQKTYSAKELWEELKLVYSEDFGTNRSQINKYINFQMVDGVSILEQVQELHRIANTIMASGFSWIDENFHVSAIISKLPPSWKEFRVRLMHEEFLPVHILMHRLQVEEESRKNYKKESNYRKDQIRKKEYKKGCFRCGREGHVMKNCPDQRFEVCGKNNGKENGVLARDAIIVREENMA</sequence>
<dbReference type="InterPro" id="IPR001878">
    <property type="entry name" value="Znf_CCHC"/>
</dbReference>
<organism evidence="4 5">
    <name type="scientific">Penstemon smallii</name>
    <dbReference type="NCBI Taxonomy" id="265156"/>
    <lineage>
        <taxon>Eukaryota</taxon>
        <taxon>Viridiplantae</taxon>
        <taxon>Streptophyta</taxon>
        <taxon>Embryophyta</taxon>
        <taxon>Tracheophyta</taxon>
        <taxon>Spermatophyta</taxon>
        <taxon>Magnoliopsida</taxon>
        <taxon>eudicotyledons</taxon>
        <taxon>Gunneridae</taxon>
        <taxon>Pentapetalae</taxon>
        <taxon>asterids</taxon>
        <taxon>lamiids</taxon>
        <taxon>Lamiales</taxon>
        <taxon>Plantaginaceae</taxon>
        <taxon>Cheloneae</taxon>
        <taxon>Penstemon</taxon>
    </lineage>
</organism>
<name>A0ABD3T8A9_9LAMI</name>
<comment type="caution">
    <text evidence="4">The sequence shown here is derived from an EMBL/GenBank/DDBJ whole genome shotgun (WGS) entry which is preliminary data.</text>
</comment>
<dbReference type="Proteomes" id="UP001634393">
    <property type="component" value="Unassembled WGS sequence"/>
</dbReference>
<dbReference type="Pfam" id="PF00098">
    <property type="entry name" value="zf-CCHC"/>
    <property type="match status" value="1"/>
</dbReference>
<dbReference type="InterPro" id="IPR009044">
    <property type="entry name" value="ssDNA-bd_transcriptional_reg"/>
</dbReference>
<keyword evidence="1" id="KW-0479">Metal-binding</keyword>
<accession>A0ABD3T8A9</accession>
<dbReference type="InterPro" id="IPR036875">
    <property type="entry name" value="Znf_CCHC_sf"/>
</dbReference>
<dbReference type="Gene3D" id="2.30.31.10">
    <property type="entry name" value="Transcriptional Coactivator Pc4, Chain A"/>
    <property type="match status" value="1"/>
</dbReference>
<keyword evidence="1" id="KW-0863">Zinc-finger</keyword>
<dbReference type="SUPFAM" id="SSF57756">
    <property type="entry name" value="Retrovirus zinc finger-like domains"/>
    <property type="match status" value="1"/>
</dbReference>
<dbReference type="Gene3D" id="4.10.60.10">
    <property type="entry name" value="Zinc finger, CCHC-type"/>
    <property type="match status" value="1"/>
</dbReference>